<dbReference type="RefSeq" id="WP_167919372.1">
    <property type="nucleotide sequence ID" value="NZ_JAATIT010000001.1"/>
</dbReference>
<evidence type="ECO:0000256" key="3">
    <source>
        <dbReference type="ARBA" id="ARBA00023163"/>
    </source>
</evidence>
<evidence type="ECO:0000313" key="5">
    <source>
        <dbReference type="EMBL" id="NJB88453.1"/>
    </source>
</evidence>
<comment type="caution">
    <text evidence="5">The sequence shown here is derived from an EMBL/GenBank/DDBJ whole genome shotgun (WGS) entry which is preliminary data.</text>
</comment>
<dbReference type="SUPFAM" id="SSF48008">
    <property type="entry name" value="GntR ligand-binding domain-like"/>
    <property type="match status" value="1"/>
</dbReference>
<dbReference type="SUPFAM" id="SSF46785">
    <property type="entry name" value="Winged helix' DNA-binding domain"/>
    <property type="match status" value="1"/>
</dbReference>
<evidence type="ECO:0000256" key="2">
    <source>
        <dbReference type="ARBA" id="ARBA00023125"/>
    </source>
</evidence>
<evidence type="ECO:0000259" key="4">
    <source>
        <dbReference type="PROSITE" id="PS50949"/>
    </source>
</evidence>
<keyword evidence="6" id="KW-1185">Reference proteome</keyword>
<keyword evidence="1" id="KW-0805">Transcription regulation</keyword>
<name>A0A7X5XPB9_9SPHN</name>
<protein>
    <submittedName>
        <fullName evidence="5">DNA-binding GntR family transcriptional regulator</fullName>
    </submittedName>
</protein>
<dbReference type="InterPro" id="IPR000524">
    <property type="entry name" value="Tscrpt_reg_HTH_GntR"/>
</dbReference>
<dbReference type="Proteomes" id="UP000535078">
    <property type="component" value="Unassembled WGS sequence"/>
</dbReference>
<dbReference type="Pfam" id="PF00392">
    <property type="entry name" value="GntR"/>
    <property type="match status" value="1"/>
</dbReference>
<dbReference type="PANTHER" id="PTHR43537:SF5">
    <property type="entry name" value="UXU OPERON TRANSCRIPTIONAL REGULATOR"/>
    <property type="match status" value="1"/>
</dbReference>
<dbReference type="EMBL" id="JAATIT010000001">
    <property type="protein sequence ID" value="NJB88453.1"/>
    <property type="molecule type" value="Genomic_DNA"/>
</dbReference>
<proteinExistence type="predicted"/>
<dbReference type="Gene3D" id="1.10.10.10">
    <property type="entry name" value="Winged helix-like DNA-binding domain superfamily/Winged helix DNA-binding domain"/>
    <property type="match status" value="1"/>
</dbReference>
<evidence type="ECO:0000313" key="6">
    <source>
        <dbReference type="Proteomes" id="UP000535078"/>
    </source>
</evidence>
<feature type="domain" description="HTH gntR-type" evidence="4">
    <location>
        <begin position="1"/>
        <end position="68"/>
    </location>
</feature>
<dbReference type="SMART" id="SM00895">
    <property type="entry name" value="FCD"/>
    <property type="match status" value="1"/>
</dbReference>
<dbReference type="InterPro" id="IPR036388">
    <property type="entry name" value="WH-like_DNA-bd_sf"/>
</dbReference>
<keyword evidence="2 5" id="KW-0238">DNA-binding</keyword>
<dbReference type="AlphaFoldDB" id="A0A7X5XPB9"/>
<dbReference type="InterPro" id="IPR008920">
    <property type="entry name" value="TF_FadR/GntR_C"/>
</dbReference>
<sequence>MNKKDEIYDLLVSRMVGAQYNFGQRVSVKDLVSDTGASRQPIMAALNRLSSEGFVRIIPQVGCEVINPSYDEIADFYIMFERLEGLLTELAAARRTDSQTRDLRALQARILTIDFDEPRSAVIYCELNRAFHQLIHDMAQSPFVDARQNSNFDMSDFFINQAGGFNHFMADTAREHDEIIEAIASKSPARARGLAESHIGAVASSVLAGLRKHRAAA</sequence>
<evidence type="ECO:0000256" key="1">
    <source>
        <dbReference type="ARBA" id="ARBA00023015"/>
    </source>
</evidence>
<dbReference type="Gene3D" id="1.20.120.530">
    <property type="entry name" value="GntR ligand-binding domain-like"/>
    <property type="match status" value="1"/>
</dbReference>
<dbReference type="PANTHER" id="PTHR43537">
    <property type="entry name" value="TRANSCRIPTIONAL REGULATOR, GNTR FAMILY"/>
    <property type="match status" value="1"/>
</dbReference>
<dbReference type="PROSITE" id="PS50949">
    <property type="entry name" value="HTH_GNTR"/>
    <property type="match status" value="1"/>
</dbReference>
<dbReference type="InterPro" id="IPR036390">
    <property type="entry name" value="WH_DNA-bd_sf"/>
</dbReference>
<dbReference type="GO" id="GO:0003677">
    <property type="term" value="F:DNA binding"/>
    <property type="evidence" value="ECO:0007669"/>
    <property type="project" value="UniProtKB-KW"/>
</dbReference>
<reference evidence="5 6" key="1">
    <citation type="submission" date="2020-03" db="EMBL/GenBank/DDBJ databases">
        <title>Genomic Encyclopedia of Type Strains, Phase IV (KMG-IV): sequencing the most valuable type-strain genomes for metagenomic binning, comparative biology and taxonomic classification.</title>
        <authorList>
            <person name="Goeker M."/>
        </authorList>
    </citation>
    <scope>NUCLEOTIDE SEQUENCE [LARGE SCALE GENOMIC DNA]</scope>
    <source>
        <strain evidence="5 6">DSM 25229</strain>
    </source>
</reference>
<dbReference type="GO" id="GO:0003700">
    <property type="term" value="F:DNA-binding transcription factor activity"/>
    <property type="evidence" value="ECO:0007669"/>
    <property type="project" value="InterPro"/>
</dbReference>
<dbReference type="InterPro" id="IPR011711">
    <property type="entry name" value="GntR_C"/>
</dbReference>
<dbReference type="Pfam" id="PF07729">
    <property type="entry name" value="FCD"/>
    <property type="match status" value="1"/>
</dbReference>
<keyword evidence="3" id="KW-0804">Transcription</keyword>
<accession>A0A7X5XPB9</accession>
<organism evidence="5 6">
    <name type="scientific">Sphingopyxis italica</name>
    <dbReference type="NCBI Taxonomy" id="1129133"/>
    <lineage>
        <taxon>Bacteria</taxon>
        <taxon>Pseudomonadati</taxon>
        <taxon>Pseudomonadota</taxon>
        <taxon>Alphaproteobacteria</taxon>
        <taxon>Sphingomonadales</taxon>
        <taxon>Sphingomonadaceae</taxon>
        <taxon>Sphingopyxis</taxon>
    </lineage>
</organism>
<dbReference type="SMART" id="SM00345">
    <property type="entry name" value="HTH_GNTR"/>
    <property type="match status" value="1"/>
</dbReference>
<gene>
    <name evidence="5" type="ORF">GGR90_000605</name>
</gene>